<evidence type="ECO:0000313" key="2">
    <source>
        <dbReference type="EMBL" id="RFU77753.1"/>
    </source>
</evidence>
<dbReference type="Proteomes" id="UP000266272">
    <property type="component" value="Unassembled WGS sequence"/>
</dbReference>
<dbReference type="Pfam" id="PF13302">
    <property type="entry name" value="Acetyltransf_3"/>
    <property type="match status" value="1"/>
</dbReference>
<gene>
    <name evidence="2" type="ORF">TARUN_4464</name>
</gene>
<sequence>MSEETFQFAPTLHTERLTLTLVDLNNKADEEEFSELLAAGAREILKLEGEEVTRNVQECIDFYRSYGRIQPKFLGGRKADRCAIWLVRLGANSPEGKCIGAAYMVQRSVIPDQAWVIVPEYRGQGYAAESAKEVLRYFRDDLGIQQLMALIHPSSPKSPNVAKRAGYVLFEDRVMFQDGVTALLMYATSTTTPFPKDVLFKRFDRME</sequence>
<dbReference type="GO" id="GO:0016747">
    <property type="term" value="F:acyltransferase activity, transferring groups other than amino-acyl groups"/>
    <property type="evidence" value="ECO:0007669"/>
    <property type="project" value="InterPro"/>
</dbReference>
<dbReference type="Gene3D" id="3.40.630.30">
    <property type="match status" value="1"/>
</dbReference>
<dbReference type="SUPFAM" id="SSF55729">
    <property type="entry name" value="Acyl-CoA N-acyltransferases (Nat)"/>
    <property type="match status" value="1"/>
</dbReference>
<dbReference type="PROSITE" id="PS51186">
    <property type="entry name" value="GNAT"/>
    <property type="match status" value="1"/>
</dbReference>
<protein>
    <recommendedName>
        <fullName evidence="1">N-acetyltransferase domain-containing protein</fullName>
    </recommendedName>
</protein>
<organism evidence="2 3">
    <name type="scientific">Trichoderma arundinaceum</name>
    <dbReference type="NCBI Taxonomy" id="490622"/>
    <lineage>
        <taxon>Eukaryota</taxon>
        <taxon>Fungi</taxon>
        <taxon>Dikarya</taxon>
        <taxon>Ascomycota</taxon>
        <taxon>Pezizomycotina</taxon>
        <taxon>Sordariomycetes</taxon>
        <taxon>Hypocreomycetidae</taxon>
        <taxon>Hypocreales</taxon>
        <taxon>Hypocreaceae</taxon>
        <taxon>Trichoderma</taxon>
    </lineage>
</organism>
<reference evidence="2 3" key="1">
    <citation type="journal article" date="2018" name="PLoS Pathog.">
        <title>Evolution of structural diversity of trichothecenes, a family of toxins produced by plant pathogenic and entomopathogenic fungi.</title>
        <authorList>
            <person name="Proctor R.H."/>
            <person name="McCormick S.P."/>
            <person name="Kim H.S."/>
            <person name="Cardoza R.E."/>
            <person name="Stanley A.M."/>
            <person name="Lindo L."/>
            <person name="Kelly A."/>
            <person name="Brown D.W."/>
            <person name="Lee T."/>
            <person name="Vaughan M.M."/>
            <person name="Alexander N.J."/>
            <person name="Busman M."/>
            <person name="Gutierrez S."/>
        </authorList>
    </citation>
    <scope>NUCLEOTIDE SEQUENCE [LARGE SCALE GENOMIC DNA]</scope>
    <source>
        <strain evidence="2 3">IBT 40837</strain>
    </source>
</reference>
<evidence type="ECO:0000313" key="3">
    <source>
        <dbReference type="Proteomes" id="UP000266272"/>
    </source>
</evidence>
<comment type="caution">
    <text evidence="2">The sequence shown here is derived from an EMBL/GenBank/DDBJ whole genome shotgun (WGS) entry which is preliminary data.</text>
</comment>
<dbReference type="PANTHER" id="PTHR43792">
    <property type="entry name" value="GNAT FAMILY, PUTATIVE (AFU_ORTHOLOGUE AFUA_3G00765)-RELATED-RELATED"/>
    <property type="match status" value="1"/>
</dbReference>
<dbReference type="STRING" id="490622.A0A395NPB9"/>
<keyword evidence="3" id="KW-1185">Reference proteome</keyword>
<name>A0A395NPB9_TRIAR</name>
<feature type="domain" description="N-acetyltransferase" evidence="1">
    <location>
        <begin position="31"/>
        <end position="190"/>
    </location>
</feature>
<accession>A0A395NPB9</accession>
<dbReference type="InterPro" id="IPR016181">
    <property type="entry name" value="Acyl_CoA_acyltransferase"/>
</dbReference>
<dbReference type="InterPro" id="IPR000182">
    <property type="entry name" value="GNAT_dom"/>
</dbReference>
<dbReference type="AlphaFoldDB" id="A0A395NPB9"/>
<proteinExistence type="predicted"/>
<dbReference type="OrthoDB" id="630895at2759"/>
<dbReference type="InterPro" id="IPR051531">
    <property type="entry name" value="N-acetyltransferase"/>
</dbReference>
<dbReference type="CDD" id="cd04301">
    <property type="entry name" value="NAT_SF"/>
    <property type="match status" value="1"/>
</dbReference>
<dbReference type="EMBL" id="PXOA01000253">
    <property type="protein sequence ID" value="RFU77753.1"/>
    <property type="molecule type" value="Genomic_DNA"/>
</dbReference>
<dbReference type="PANTHER" id="PTHR43792:SF16">
    <property type="entry name" value="N-ACETYLTRANSFERASE DOMAIN-CONTAINING PROTEIN"/>
    <property type="match status" value="1"/>
</dbReference>
<evidence type="ECO:0000259" key="1">
    <source>
        <dbReference type="PROSITE" id="PS51186"/>
    </source>
</evidence>